<proteinExistence type="predicted"/>
<accession>A0A5M3MVU9</accession>
<dbReference type="Proteomes" id="UP000053558">
    <property type="component" value="Unassembled WGS sequence"/>
</dbReference>
<evidence type="ECO:0000313" key="1">
    <source>
        <dbReference type="EMBL" id="EIW83263.1"/>
    </source>
</evidence>
<gene>
    <name evidence="1" type="ORF">CONPUDRAFT_152289</name>
</gene>
<protein>
    <submittedName>
        <fullName evidence="1">Uncharacterized protein</fullName>
    </submittedName>
</protein>
<dbReference type="KEGG" id="cput:CONPUDRAFT_152289"/>
<dbReference type="RefSeq" id="XP_007767072.1">
    <property type="nucleotide sequence ID" value="XM_007768882.1"/>
</dbReference>
<sequence length="1714" mass="191822">MSTPLQEVLEQVYDCPLQLRRQKLSVFWSKLSAQECDAIPAQLDDALAQSFPYVTTQDYAFFLKRSNSTSWALSAAKTSPSPPVVNAAIDVLTASWIAQPESCDLGAIVSLIRNDLPHYATARLFSSLGLRATTTAAQSALVDALLHEIYPFLTNRTTETCPLSQYARLAIRNLVPAASEPVLLAIIKRCSSQWFTYEIWQQLAEKRPDVVRGFLLKHIGGPVSSEHLRDFPDIVADQPGMLYTTVDVVMRAKDGKGPEFLAVFLDHYAKYTNVDFQTYTARSTAGDIIALVTVAKYIGYLLKKQNLKDPKDVVRVGLAQCKALAQLQEVYRQRELPITALDPIVKVVLERFARCPEDWRLFKADELSAYTHADSTTPTALLIAVFKCMQYELGDLSTSAASTTFIIRWLTSLPRPARLPLLNALHYAKTSADLLTLPETDPAKRYPRLAPTLLATLEPAHAEAVYGIGTRAHADFVPRDNAYGYSSLPGQYAGLGEMSGALYDAEVQSDLPRALRVGASRSALRLSDAATAATAEAVVGYNDEGVVRAVETLKRKAGKSREERYKLTYAALALAAVAQSPALFVDTLEWALVRYAKDPDTGPPLFSAVFGSGGGSRAFRRLLAGPEGIKPVGGLSGKFNLDVVKEWCRTTERVFGAAMDLLRVWIKEPDHPYSIQHEYDQIGNFIVAIVEKRLELIQKIYPALCRDEAQLRDVLLTPLLKHWRDWENLKLVDHPRVLGALEYYRGLPWLLDDIQVDAKVAKIALPFLDAWGQQREELYREARAGMDPLSNEDMELRRNMYGKRSFLPMWVNIKGDLDSPGVGIEDGLNLMPGLKGYIDKVIFQDPNTTLDDVSADDQLDWHPRQYNNALEMYTMYTTKKKRPDKIRTLLDRYGRMNPDPSLLLMHNQEAADLLWLDGTLSQTKQVFLPSFPSPAGSAFTHDPAQAAAALPVLHPEQGLPKTVLGLRSTKLTRNNQFALVVPDEDEPALVRASLKTVHQFTVFAVAWLLTSMEIDVSSLAPLASSSTGSARLDLPAAYALHHARVSPEFNNTYIRQATLPAQLLEKTLSRLHPCDIQALLDAVFAKESTEPRIIQARMALLNAVRRLGDPCLGSKEAWTVVEDTTLSSWHRQAVTSAALSVRRPAEARAYARRLLEFSREKAELGRQRAAEAKARADAARAAGEKVEEAPQEEPTIKASTQKAFVQLFLPAVQEGVVDALFIEELVRAGLFKTPASVTSYVVQVLVEAVLGRLVVQEDDPGVWKVLEPFIELAQRLEESTHLPERAWEEAREGKRDMPLMSDELPIAQALLEADLGDTAKGRSRVYKAWTRHVVEPILAELVNKRIRWVKTAIAREKGENDTQFETSFEGAYIDPPAQTVFLGAVQKYALFLTPEVVGAEPDDARRWWIWRFLEQRVTCFQQREQTYALYNIFREKYGGDWLTKQEKDYPKAVNALTTNFVDEGLMRGEISSYLIPVFRNPDAPTNLKDEIGAMLQRIGLLLLEARNMQEPITRTKAHGDPPFKSFTLLLQSTGVDVHILPVVKEWLATAERHEQQLSSTGGKVNGGAAYWKVIVQLKLELAKFDVEQAPAENRAAMYTSALSDLIQMVHRRRWRYVHFPRDYSSHLNVHNTLREEQIVSVIRKLTQAPLFPSDDEELRMLYFETAAALLRTHGLWLKGPTTYEALRDLLEAWKAEGDGVMEALARDYSVSYLS</sequence>
<name>A0A5M3MVU9_CONPW</name>
<reference evidence="2" key="1">
    <citation type="journal article" date="2012" name="Science">
        <title>The Paleozoic origin of enzymatic lignin decomposition reconstructed from 31 fungal genomes.</title>
        <authorList>
            <person name="Floudas D."/>
            <person name="Binder M."/>
            <person name="Riley R."/>
            <person name="Barry K."/>
            <person name="Blanchette R.A."/>
            <person name="Henrissat B."/>
            <person name="Martinez A.T."/>
            <person name="Otillar R."/>
            <person name="Spatafora J.W."/>
            <person name="Yadav J.S."/>
            <person name="Aerts A."/>
            <person name="Benoit I."/>
            <person name="Boyd A."/>
            <person name="Carlson A."/>
            <person name="Copeland A."/>
            <person name="Coutinho P.M."/>
            <person name="de Vries R.P."/>
            <person name="Ferreira P."/>
            <person name="Findley K."/>
            <person name="Foster B."/>
            <person name="Gaskell J."/>
            <person name="Glotzer D."/>
            <person name="Gorecki P."/>
            <person name="Heitman J."/>
            <person name="Hesse C."/>
            <person name="Hori C."/>
            <person name="Igarashi K."/>
            <person name="Jurgens J.A."/>
            <person name="Kallen N."/>
            <person name="Kersten P."/>
            <person name="Kohler A."/>
            <person name="Kuees U."/>
            <person name="Kumar T.K.A."/>
            <person name="Kuo A."/>
            <person name="LaButti K."/>
            <person name="Larrondo L.F."/>
            <person name="Lindquist E."/>
            <person name="Ling A."/>
            <person name="Lombard V."/>
            <person name="Lucas S."/>
            <person name="Lundell T."/>
            <person name="Martin R."/>
            <person name="McLaughlin D.J."/>
            <person name="Morgenstern I."/>
            <person name="Morin E."/>
            <person name="Murat C."/>
            <person name="Nagy L.G."/>
            <person name="Nolan M."/>
            <person name="Ohm R.A."/>
            <person name="Patyshakuliyeva A."/>
            <person name="Rokas A."/>
            <person name="Ruiz-Duenas F.J."/>
            <person name="Sabat G."/>
            <person name="Salamov A."/>
            <person name="Samejima M."/>
            <person name="Schmutz J."/>
            <person name="Slot J.C."/>
            <person name="St John F."/>
            <person name="Stenlid J."/>
            <person name="Sun H."/>
            <person name="Sun S."/>
            <person name="Syed K."/>
            <person name="Tsang A."/>
            <person name="Wiebenga A."/>
            <person name="Young D."/>
            <person name="Pisabarro A."/>
            <person name="Eastwood D.C."/>
            <person name="Martin F."/>
            <person name="Cullen D."/>
            <person name="Grigoriev I.V."/>
            <person name="Hibbett D.S."/>
        </authorList>
    </citation>
    <scope>NUCLEOTIDE SEQUENCE [LARGE SCALE GENOMIC DNA]</scope>
    <source>
        <strain evidence="2">RWD-64-598 SS2</strain>
    </source>
</reference>
<dbReference type="GeneID" id="19202976"/>
<comment type="caution">
    <text evidence="1">The sequence shown here is derived from an EMBL/GenBank/DDBJ whole genome shotgun (WGS) entry which is preliminary data.</text>
</comment>
<dbReference type="OMA" id="TWDERIR"/>
<organism evidence="1 2">
    <name type="scientific">Coniophora puteana (strain RWD-64-598)</name>
    <name type="common">Brown rot fungus</name>
    <dbReference type="NCBI Taxonomy" id="741705"/>
    <lineage>
        <taxon>Eukaryota</taxon>
        <taxon>Fungi</taxon>
        <taxon>Dikarya</taxon>
        <taxon>Basidiomycota</taxon>
        <taxon>Agaricomycotina</taxon>
        <taxon>Agaricomycetes</taxon>
        <taxon>Agaricomycetidae</taxon>
        <taxon>Boletales</taxon>
        <taxon>Coniophorineae</taxon>
        <taxon>Coniophoraceae</taxon>
        <taxon>Coniophora</taxon>
    </lineage>
</organism>
<evidence type="ECO:0000313" key="2">
    <source>
        <dbReference type="Proteomes" id="UP000053558"/>
    </source>
</evidence>
<keyword evidence="2" id="KW-1185">Reference proteome</keyword>
<dbReference type="EMBL" id="JH711576">
    <property type="protein sequence ID" value="EIW83263.1"/>
    <property type="molecule type" value="Genomic_DNA"/>
</dbReference>